<proteinExistence type="predicted"/>
<name>A0ACC0WFV2_9STRA</name>
<dbReference type="EMBL" id="CM047581">
    <property type="protein sequence ID" value="KAI9916939.1"/>
    <property type="molecule type" value="Genomic_DNA"/>
</dbReference>
<evidence type="ECO:0000313" key="1">
    <source>
        <dbReference type="EMBL" id="KAI9916939.1"/>
    </source>
</evidence>
<dbReference type="Proteomes" id="UP001163321">
    <property type="component" value="Chromosome 2"/>
</dbReference>
<protein>
    <submittedName>
        <fullName evidence="1">Uncharacterized protein</fullName>
    </submittedName>
</protein>
<comment type="caution">
    <text evidence="1">The sequence shown here is derived from an EMBL/GenBank/DDBJ whole genome shotgun (WGS) entry which is preliminary data.</text>
</comment>
<keyword evidence="2" id="KW-1185">Reference proteome</keyword>
<evidence type="ECO:0000313" key="2">
    <source>
        <dbReference type="Proteomes" id="UP001163321"/>
    </source>
</evidence>
<accession>A0ACC0WFV2</accession>
<sequence>MGKPRHPKRPRRARDDLVVINPAMFSSSRTVDANVHLSPTKQRKQASQATNRRNHKTNKQPVDRDASVGTKGTVGSGDNVVRNDVEQGSLSSILRVKCKADVVAGAYWILLARTSRRPCVVALSKQETSDPSPAHVAAMLRHVGFQAVVVHAKMPVQQRKDTVQRWKAAEAPATVLVTTARFVPSTASAHAHAILVHDVHAAVSQVARTKFAHVYVVTSSLGRDKTMRTDFLLELTTPCLQQLHARLKLARQIVDLAHQMETTKATGHQDDKWIRKFTKGADLLDDTGEEPEHRQKKRKRAQTPEEQRLEALTEKLYVMLARKLPGSRLNGTSVSSGDREAANEHRREKLDVLGLVTLSAAVGLAMTNDRTSAQTRWMDCAEGSNYGGEWQGAVRHGASKDNASLALRAKFCADKAKRSSYLCQWRPNNEPLDTEKWGGAFGKACGHNEVVMHALRPFYPQEVLNSKVCSHSFPAPGNQGFDGCLEHLRFACMAARTSMTLWDAENFIFISAHGHVTLSKKNQLLSLSLASLQCLVPALRSWTVANGGHVPVTTNVVALQLCCALGCGDIRAQLPLKTIKRIMTFVLGGSARLWRQIAKIRTPLDEETVY</sequence>
<gene>
    <name evidence="1" type="ORF">PsorP6_017150</name>
</gene>
<reference evidence="1 2" key="1">
    <citation type="journal article" date="2022" name="bioRxiv">
        <title>The genome of the oomycete Peronosclerospora sorghi, a cosmopolitan pathogen of maize and sorghum, is inflated with dispersed pseudogenes.</title>
        <authorList>
            <person name="Fletcher K."/>
            <person name="Martin F."/>
            <person name="Isakeit T."/>
            <person name="Cavanaugh K."/>
            <person name="Magill C."/>
            <person name="Michelmore R."/>
        </authorList>
    </citation>
    <scope>NUCLEOTIDE SEQUENCE [LARGE SCALE GENOMIC DNA]</scope>
    <source>
        <strain evidence="1">P6</strain>
    </source>
</reference>
<organism evidence="1 2">
    <name type="scientific">Peronosclerospora sorghi</name>
    <dbReference type="NCBI Taxonomy" id="230839"/>
    <lineage>
        <taxon>Eukaryota</taxon>
        <taxon>Sar</taxon>
        <taxon>Stramenopiles</taxon>
        <taxon>Oomycota</taxon>
        <taxon>Peronosporomycetes</taxon>
        <taxon>Peronosporales</taxon>
        <taxon>Peronosporaceae</taxon>
        <taxon>Peronosclerospora</taxon>
    </lineage>
</organism>